<proteinExistence type="predicted"/>
<feature type="compositionally biased region" description="Basic and acidic residues" evidence="1">
    <location>
        <begin position="80"/>
        <end position="89"/>
    </location>
</feature>
<protein>
    <submittedName>
        <fullName evidence="2">Uncharacterized protein</fullName>
    </submittedName>
</protein>
<evidence type="ECO:0000313" key="2">
    <source>
        <dbReference type="EMBL" id="OIQ70346.1"/>
    </source>
</evidence>
<accession>A0A1J5PGL1</accession>
<feature type="compositionally biased region" description="Polar residues" evidence="1">
    <location>
        <begin position="65"/>
        <end position="74"/>
    </location>
</feature>
<dbReference type="EMBL" id="MLJW01004249">
    <property type="protein sequence ID" value="OIQ70346.1"/>
    <property type="molecule type" value="Genomic_DNA"/>
</dbReference>
<dbReference type="AlphaFoldDB" id="A0A1J5PGL1"/>
<sequence length="99" mass="10646">MIQADNPIAMHLPERGKHQVAKRMPTDFAATAETVLHDIGPAPTPDIVGAECCQRHPQIARGQDSKFTSKTSTRAPIIGNRDDGRDPGRDGAQCGERGC</sequence>
<reference evidence="2" key="1">
    <citation type="submission" date="2016-10" db="EMBL/GenBank/DDBJ databases">
        <title>Sequence of Gallionella enrichment culture.</title>
        <authorList>
            <person name="Poehlein A."/>
            <person name="Muehling M."/>
            <person name="Daniel R."/>
        </authorList>
    </citation>
    <scope>NUCLEOTIDE SEQUENCE</scope>
</reference>
<organism evidence="2">
    <name type="scientific">mine drainage metagenome</name>
    <dbReference type="NCBI Taxonomy" id="410659"/>
    <lineage>
        <taxon>unclassified sequences</taxon>
        <taxon>metagenomes</taxon>
        <taxon>ecological metagenomes</taxon>
    </lineage>
</organism>
<gene>
    <name evidence="2" type="ORF">GALL_480410</name>
</gene>
<evidence type="ECO:0000256" key="1">
    <source>
        <dbReference type="SAM" id="MobiDB-lite"/>
    </source>
</evidence>
<comment type="caution">
    <text evidence="2">The sequence shown here is derived from an EMBL/GenBank/DDBJ whole genome shotgun (WGS) entry which is preliminary data.</text>
</comment>
<name>A0A1J5PGL1_9ZZZZ</name>
<feature type="region of interest" description="Disordered" evidence="1">
    <location>
        <begin position="59"/>
        <end position="99"/>
    </location>
</feature>